<evidence type="ECO:0000313" key="3">
    <source>
        <dbReference type="EMBL" id="KAL3760699.1"/>
    </source>
</evidence>
<feature type="region of interest" description="Disordered" evidence="2">
    <location>
        <begin position="1"/>
        <end position="23"/>
    </location>
</feature>
<dbReference type="Proteomes" id="UP001530293">
    <property type="component" value="Unassembled WGS sequence"/>
</dbReference>
<feature type="coiled-coil region" evidence="1">
    <location>
        <begin position="94"/>
        <end position="128"/>
    </location>
</feature>
<accession>A0ABD3M9J4</accession>
<dbReference type="AlphaFoldDB" id="A0ABD3M9J4"/>
<dbReference type="EMBL" id="JALLBG020000173">
    <property type="protein sequence ID" value="KAL3760699.1"/>
    <property type="molecule type" value="Genomic_DNA"/>
</dbReference>
<feature type="compositionally biased region" description="Gly residues" evidence="2">
    <location>
        <begin position="140"/>
        <end position="152"/>
    </location>
</feature>
<reference evidence="3 4" key="1">
    <citation type="submission" date="2024-10" db="EMBL/GenBank/DDBJ databases">
        <title>Updated reference genomes for cyclostephanoid diatoms.</title>
        <authorList>
            <person name="Roberts W.R."/>
            <person name="Alverson A.J."/>
        </authorList>
    </citation>
    <scope>NUCLEOTIDE SEQUENCE [LARGE SCALE GENOMIC DNA]</scope>
    <source>
        <strain evidence="3 4">AJA232-27</strain>
    </source>
</reference>
<evidence type="ECO:0000313" key="4">
    <source>
        <dbReference type="Proteomes" id="UP001530293"/>
    </source>
</evidence>
<evidence type="ECO:0000256" key="2">
    <source>
        <dbReference type="SAM" id="MobiDB-lite"/>
    </source>
</evidence>
<keyword evidence="4" id="KW-1185">Reference proteome</keyword>
<feature type="region of interest" description="Disordered" evidence="2">
    <location>
        <begin position="140"/>
        <end position="165"/>
    </location>
</feature>
<evidence type="ECO:0000256" key="1">
    <source>
        <dbReference type="SAM" id="Coils"/>
    </source>
</evidence>
<evidence type="ECO:0008006" key="5">
    <source>
        <dbReference type="Google" id="ProtNLM"/>
    </source>
</evidence>
<protein>
    <recommendedName>
        <fullName evidence="5">Tubulin-specific chaperone A</fullName>
    </recommendedName>
</protein>
<gene>
    <name evidence="3" type="ORF">ACHAWU_000019</name>
</gene>
<sequence>MSSSNIGSGSGGGHGGSTSSSSSTKNDIFLGFKKASQRLASAVADTGAKTLLKTDMVFLERDIKSRKQAFGIEIYDILASNSLSSSTASASLCSEEVQLAFDKCKSDIEALENKLHTKKLEREAIDNILAGGGVPGAGAGAGSAIEGGGGGAIEDKETPGIPATP</sequence>
<keyword evidence="1" id="KW-0175">Coiled coil</keyword>
<proteinExistence type="predicted"/>
<organism evidence="3 4">
    <name type="scientific">Discostella pseudostelligera</name>
    <dbReference type="NCBI Taxonomy" id="259834"/>
    <lineage>
        <taxon>Eukaryota</taxon>
        <taxon>Sar</taxon>
        <taxon>Stramenopiles</taxon>
        <taxon>Ochrophyta</taxon>
        <taxon>Bacillariophyta</taxon>
        <taxon>Coscinodiscophyceae</taxon>
        <taxon>Thalassiosirophycidae</taxon>
        <taxon>Stephanodiscales</taxon>
        <taxon>Stephanodiscaceae</taxon>
        <taxon>Discostella</taxon>
    </lineage>
</organism>
<name>A0ABD3M9J4_9STRA</name>
<comment type="caution">
    <text evidence="3">The sequence shown here is derived from an EMBL/GenBank/DDBJ whole genome shotgun (WGS) entry which is preliminary data.</text>
</comment>